<sequence length="223" mass="24071">MKLLATLLFALFLRTASFTPVFGTACRRNSRCTRVLSEIESPFADGGGASASEADNLGSAVETFDGPLDLTLDNVEAVLDEMRPYLISDGGNVKVTEIDGPIVRLELVGECGTCPSSTQTMKMGLERKLKEKIPEIEEVVQAIPEGPTLDIEQVDVVLESVRPFLAVAGGSIVCEDIIGVGSTQPTVMLRMEGASATLQSVKLEITQRIQRHFMSPGLRVTWE</sequence>
<evidence type="ECO:0000313" key="5">
    <source>
        <dbReference type="Proteomes" id="UP001165085"/>
    </source>
</evidence>
<reference evidence="5" key="1">
    <citation type="journal article" date="2023" name="Commun. Biol.">
        <title>Genome analysis of Parmales, the sister group of diatoms, reveals the evolutionary specialization of diatoms from phago-mixotrophs to photoautotrophs.</title>
        <authorList>
            <person name="Ban H."/>
            <person name="Sato S."/>
            <person name="Yoshikawa S."/>
            <person name="Yamada K."/>
            <person name="Nakamura Y."/>
            <person name="Ichinomiya M."/>
            <person name="Sato N."/>
            <person name="Blanc-Mathieu R."/>
            <person name="Endo H."/>
            <person name="Kuwata A."/>
            <person name="Ogata H."/>
        </authorList>
    </citation>
    <scope>NUCLEOTIDE SEQUENCE [LARGE SCALE GENOMIC DNA]</scope>
    <source>
        <strain evidence="5">NIES 3701</strain>
    </source>
</reference>
<organism evidence="4 5">
    <name type="scientific">Triparma strigata</name>
    <dbReference type="NCBI Taxonomy" id="1606541"/>
    <lineage>
        <taxon>Eukaryota</taxon>
        <taxon>Sar</taxon>
        <taxon>Stramenopiles</taxon>
        <taxon>Ochrophyta</taxon>
        <taxon>Bolidophyceae</taxon>
        <taxon>Parmales</taxon>
        <taxon>Triparmaceae</taxon>
        <taxon>Triparma</taxon>
    </lineage>
</organism>
<dbReference type="GO" id="GO:0051536">
    <property type="term" value="F:iron-sulfur cluster binding"/>
    <property type="evidence" value="ECO:0007669"/>
    <property type="project" value="InterPro"/>
</dbReference>
<proteinExistence type="inferred from homology"/>
<dbReference type="FunFam" id="3.30.300.130:FF:000003">
    <property type="entry name" value="NifU-like protein 3, chloroplastic"/>
    <property type="match status" value="1"/>
</dbReference>
<dbReference type="InterPro" id="IPR001075">
    <property type="entry name" value="NIF_FeS_clus_asmbl_NifU_C"/>
</dbReference>
<accession>A0A9W7A1D1</accession>
<evidence type="ECO:0000259" key="3">
    <source>
        <dbReference type="Pfam" id="PF01106"/>
    </source>
</evidence>
<dbReference type="GO" id="GO:0016226">
    <property type="term" value="P:iron-sulfur cluster assembly"/>
    <property type="evidence" value="ECO:0007669"/>
    <property type="project" value="InterPro"/>
</dbReference>
<feature type="chain" id="PRO_5040864383" description="NIF system FeS cluster assembly NifU C-terminal domain-containing protein" evidence="2">
    <location>
        <begin position="19"/>
        <end position="223"/>
    </location>
</feature>
<dbReference type="PANTHER" id="PTHR11178">
    <property type="entry name" value="IRON-SULFUR CLUSTER SCAFFOLD PROTEIN NFU-RELATED"/>
    <property type="match status" value="1"/>
</dbReference>
<feature type="signal peptide" evidence="2">
    <location>
        <begin position="1"/>
        <end position="18"/>
    </location>
</feature>
<name>A0A9W7A1D1_9STRA</name>
<dbReference type="GO" id="GO:0005198">
    <property type="term" value="F:structural molecule activity"/>
    <property type="evidence" value="ECO:0007669"/>
    <property type="project" value="UniProtKB-ARBA"/>
</dbReference>
<evidence type="ECO:0000256" key="1">
    <source>
        <dbReference type="ARBA" id="ARBA00006420"/>
    </source>
</evidence>
<comment type="caution">
    <text evidence="4">The sequence shown here is derived from an EMBL/GenBank/DDBJ whole genome shotgun (WGS) entry which is preliminary data.</text>
</comment>
<keyword evidence="2" id="KW-0732">Signal</keyword>
<dbReference type="Gene3D" id="3.30.300.130">
    <property type="entry name" value="Fe-S cluster assembly (FSCA)"/>
    <property type="match status" value="2"/>
</dbReference>
<evidence type="ECO:0000256" key="2">
    <source>
        <dbReference type="SAM" id="SignalP"/>
    </source>
</evidence>
<protein>
    <recommendedName>
        <fullName evidence="3">NIF system FeS cluster assembly NifU C-terminal domain-containing protein</fullName>
    </recommendedName>
</protein>
<comment type="similarity">
    <text evidence="1">Belongs to the NifU family.</text>
</comment>
<dbReference type="InterPro" id="IPR034904">
    <property type="entry name" value="FSCA_dom_sf"/>
</dbReference>
<keyword evidence="5" id="KW-1185">Reference proteome</keyword>
<feature type="domain" description="NIF system FeS cluster assembly NifU C-terminal" evidence="3">
    <location>
        <begin position="75"/>
        <end position="140"/>
    </location>
</feature>
<dbReference type="PROSITE" id="PS51257">
    <property type="entry name" value="PROKAR_LIPOPROTEIN"/>
    <property type="match status" value="1"/>
</dbReference>
<dbReference type="SUPFAM" id="SSF117916">
    <property type="entry name" value="Fe-S cluster assembly (FSCA) domain-like"/>
    <property type="match status" value="2"/>
</dbReference>
<dbReference type="AlphaFoldDB" id="A0A9W7A1D1"/>
<dbReference type="Proteomes" id="UP001165085">
    <property type="component" value="Unassembled WGS sequence"/>
</dbReference>
<dbReference type="Pfam" id="PF01106">
    <property type="entry name" value="NifU"/>
    <property type="match status" value="1"/>
</dbReference>
<dbReference type="OrthoDB" id="565552at2759"/>
<evidence type="ECO:0000313" key="4">
    <source>
        <dbReference type="EMBL" id="GMH61147.1"/>
    </source>
</evidence>
<dbReference type="GO" id="GO:0005739">
    <property type="term" value="C:mitochondrion"/>
    <property type="evidence" value="ECO:0007669"/>
    <property type="project" value="TreeGrafter"/>
</dbReference>
<dbReference type="EMBL" id="BRXY01000069">
    <property type="protein sequence ID" value="GMH61147.1"/>
    <property type="molecule type" value="Genomic_DNA"/>
</dbReference>
<dbReference type="PANTHER" id="PTHR11178:SF25">
    <property type="entry name" value="NIFU-LIKE PROTEIN 3, CHLOROPLASTIC"/>
    <property type="match status" value="1"/>
</dbReference>
<dbReference type="GO" id="GO:0009536">
    <property type="term" value="C:plastid"/>
    <property type="evidence" value="ECO:0007669"/>
    <property type="project" value="UniProtKB-ARBA"/>
</dbReference>
<dbReference type="GO" id="GO:0005506">
    <property type="term" value="F:iron ion binding"/>
    <property type="evidence" value="ECO:0007669"/>
    <property type="project" value="InterPro"/>
</dbReference>
<gene>
    <name evidence="4" type="ORF">TrST_g390</name>
</gene>